<dbReference type="InterPro" id="IPR036390">
    <property type="entry name" value="WH_DNA-bd_sf"/>
</dbReference>
<sequence length="163" mass="18522">MFFVPFGYLNLTPFLVCIRIIVHYSSSALRLSFRKVRRPMEFDNSRPIYLQIIAAIKKQLARGELQPGQKLPSQREMAEELQVNPNTVQRAYREMEAMGLLETLRGQGTFISNRPGLLPEIKAELAGGILNHFIVEMRSLGLNAGEILSLVHQALDQEEEGKR</sequence>
<accession>A0A0S6UHQ4</accession>
<evidence type="ECO:0000259" key="4">
    <source>
        <dbReference type="PROSITE" id="PS50949"/>
    </source>
</evidence>
<dbReference type="InterPro" id="IPR000524">
    <property type="entry name" value="Tscrpt_reg_HTH_GntR"/>
</dbReference>
<evidence type="ECO:0000313" key="5">
    <source>
        <dbReference type="EMBL" id="GAF26944.1"/>
    </source>
</evidence>
<organism evidence="5">
    <name type="scientific">Moorella thermoacetica Y72</name>
    <dbReference type="NCBI Taxonomy" id="1325331"/>
    <lineage>
        <taxon>Bacteria</taxon>
        <taxon>Bacillati</taxon>
        <taxon>Bacillota</taxon>
        <taxon>Clostridia</taxon>
        <taxon>Neomoorellales</taxon>
        <taxon>Neomoorellaceae</taxon>
        <taxon>Neomoorella</taxon>
    </lineage>
</organism>
<reference evidence="5" key="1">
    <citation type="journal article" date="2014" name="Gene">
        <title>Genome-guided analysis of transformation efficiency and carbon dioxide assimilation by Moorella thermoacetica Y72.</title>
        <authorList>
            <person name="Tsukahara K."/>
            <person name="Kita A."/>
            <person name="Nakashimada Y."/>
            <person name="Hoshino T."/>
            <person name="Murakami K."/>
        </authorList>
    </citation>
    <scope>NUCLEOTIDE SEQUENCE [LARGE SCALE GENOMIC DNA]</scope>
    <source>
        <strain evidence="5">Y72</strain>
    </source>
</reference>
<keyword evidence="3" id="KW-0804">Transcription</keyword>
<dbReference type="PANTHER" id="PTHR38445:SF6">
    <property type="entry name" value="GNTR-FAMILY TRANSCRIPTIONAL REGULATOR"/>
    <property type="match status" value="1"/>
</dbReference>
<keyword evidence="2" id="KW-0238">DNA-binding</keyword>
<feature type="domain" description="HTH gntR-type" evidence="4">
    <location>
        <begin position="46"/>
        <end position="114"/>
    </location>
</feature>
<dbReference type="EMBL" id="DF238840">
    <property type="protein sequence ID" value="GAF26944.1"/>
    <property type="molecule type" value="Genomic_DNA"/>
</dbReference>
<proteinExistence type="predicted"/>
<dbReference type="CDD" id="cd07377">
    <property type="entry name" value="WHTH_GntR"/>
    <property type="match status" value="1"/>
</dbReference>
<protein>
    <submittedName>
        <fullName evidence="5">Predicted transcriptional regulators</fullName>
    </submittedName>
</protein>
<dbReference type="Gene3D" id="1.10.10.10">
    <property type="entry name" value="Winged helix-like DNA-binding domain superfamily/Winged helix DNA-binding domain"/>
    <property type="match status" value="1"/>
</dbReference>
<dbReference type="AlphaFoldDB" id="A0A0S6UHQ4"/>
<dbReference type="Pfam" id="PF00392">
    <property type="entry name" value="GntR"/>
    <property type="match status" value="1"/>
</dbReference>
<dbReference type="PRINTS" id="PR00035">
    <property type="entry name" value="HTHGNTR"/>
</dbReference>
<keyword evidence="1" id="KW-0805">Transcription regulation</keyword>
<dbReference type="PANTHER" id="PTHR38445">
    <property type="entry name" value="HTH-TYPE TRANSCRIPTIONAL REPRESSOR YTRA"/>
    <property type="match status" value="1"/>
</dbReference>
<dbReference type="PROSITE" id="PS50949">
    <property type="entry name" value="HTH_GNTR"/>
    <property type="match status" value="1"/>
</dbReference>
<evidence type="ECO:0000256" key="2">
    <source>
        <dbReference type="ARBA" id="ARBA00023125"/>
    </source>
</evidence>
<evidence type="ECO:0000256" key="1">
    <source>
        <dbReference type="ARBA" id="ARBA00023015"/>
    </source>
</evidence>
<dbReference type="InterPro" id="IPR036388">
    <property type="entry name" value="WH-like_DNA-bd_sf"/>
</dbReference>
<name>A0A0S6UHQ4_NEOTH</name>
<gene>
    <name evidence="5" type="ORF">MTY_2284</name>
</gene>
<dbReference type="SMART" id="SM00345">
    <property type="entry name" value="HTH_GNTR"/>
    <property type="match status" value="1"/>
</dbReference>
<dbReference type="GO" id="GO:0003677">
    <property type="term" value="F:DNA binding"/>
    <property type="evidence" value="ECO:0007669"/>
    <property type="project" value="UniProtKB-KW"/>
</dbReference>
<dbReference type="GO" id="GO:0003700">
    <property type="term" value="F:DNA-binding transcription factor activity"/>
    <property type="evidence" value="ECO:0007669"/>
    <property type="project" value="InterPro"/>
</dbReference>
<dbReference type="Proteomes" id="UP000063718">
    <property type="component" value="Unassembled WGS sequence"/>
</dbReference>
<dbReference type="SUPFAM" id="SSF46785">
    <property type="entry name" value="Winged helix' DNA-binding domain"/>
    <property type="match status" value="1"/>
</dbReference>
<evidence type="ECO:0000256" key="3">
    <source>
        <dbReference type="ARBA" id="ARBA00023163"/>
    </source>
</evidence>